<reference evidence="2" key="1">
    <citation type="submission" date="2021-10" db="EMBL/GenBank/DDBJ databases">
        <authorList>
            <person name="Piombo E."/>
        </authorList>
    </citation>
    <scope>NUCLEOTIDE SEQUENCE</scope>
</reference>
<dbReference type="Proteomes" id="UP000754883">
    <property type="component" value="Unassembled WGS sequence"/>
</dbReference>
<feature type="coiled-coil region" evidence="1">
    <location>
        <begin position="289"/>
        <end position="337"/>
    </location>
</feature>
<comment type="caution">
    <text evidence="2">The sequence shown here is derived from an EMBL/GenBank/DDBJ whole genome shotgun (WGS) entry which is preliminary data.</text>
</comment>
<dbReference type="PANTHER" id="PTHR21974">
    <property type="entry name" value="RE15880P"/>
    <property type="match status" value="1"/>
</dbReference>
<protein>
    <submittedName>
        <fullName evidence="2">Uncharacterized protein</fullName>
    </submittedName>
</protein>
<evidence type="ECO:0000313" key="2">
    <source>
        <dbReference type="EMBL" id="CAH0005470.1"/>
    </source>
</evidence>
<feature type="coiled-coil region" evidence="1">
    <location>
        <begin position="27"/>
        <end position="61"/>
    </location>
</feature>
<organism evidence="2 3">
    <name type="scientific">Clonostachys byssicola</name>
    <dbReference type="NCBI Taxonomy" id="160290"/>
    <lineage>
        <taxon>Eukaryota</taxon>
        <taxon>Fungi</taxon>
        <taxon>Dikarya</taxon>
        <taxon>Ascomycota</taxon>
        <taxon>Pezizomycotina</taxon>
        <taxon>Sordariomycetes</taxon>
        <taxon>Hypocreomycetidae</taxon>
        <taxon>Hypocreales</taxon>
        <taxon>Bionectriaceae</taxon>
        <taxon>Clonostachys</taxon>
    </lineage>
</organism>
<evidence type="ECO:0000313" key="3">
    <source>
        <dbReference type="Proteomes" id="UP000754883"/>
    </source>
</evidence>
<dbReference type="EMBL" id="CABFNO020001568">
    <property type="protein sequence ID" value="CAH0005470.1"/>
    <property type="molecule type" value="Genomic_DNA"/>
</dbReference>
<name>A0A9N9YE40_9HYPO</name>
<gene>
    <name evidence="2" type="ORF">CBYS24578_00006044</name>
</gene>
<keyword evidence="3" id="KW-1185">Reference proteome</keyword>
<accession>A0A9N9YE40</accession>
<keyword evidence="1" id="KW-0175">Coiled coil</keyword>
<dbReference type="PANTHER" id="PTHR21974:SF2">
    <property type="entry name" value="RE15880P"/>
    <property type="match status" value="1"/>
</dbReference>
<dbReference type="AlphaFoldDB" id="A0A9N9YE40"/>
<dbReference type="OrthoDB" id="2562743at2759"/>
<evidence type="ECO:0000256" key="1">
    <source>
        <dbReference type="SAM" id="Coils"/>
    </source>
</evidence>
<proteinExistence type="predicted"/>
<feature type="coiled-coil region" evidence="1">
    <location>
        <begin position="126"/>
        <end position="153"/>
    </location>
</feature>
<sequence length="347" mass="40337">MLSQDIRNLISNAKTRQSDLKWVLSKTENAESSLKEQLRLVREAEARLSASDHKLQSLEAQRLRGREAHERHRDSSFKRMIYTAAGQRHRFQHRAEEEDRAYLEVLHAEQEEYKLNETLKLQLDGALKVQRELEDAESLHRRTQRQLEELYEEIFAGPTPEFPDEELAEREAETFLQVYHDTHVRHDRASSKLDLVNKAGEEADAALLELTRARVAFEDGQLDERFLPKVQQCLQKAASSVNIAKENASKAQLENIPRPYVDGNSFMYKTEFTFQSEIRETQVEVSKLSDFLRNAAPQIEKELRQVNKELPRAEIELERARKNLLQIRERIFEAVAEEGSAPLYTKS</sequence>